<reference evidence="1" key="1">
    <citation type="journal article" date="2020" name="Nature">
        <title>Giant virus diversity and host interactions through global metagenomics.</title>
        <authorList>
            <person name="Schulz F."/>
            <person name="Roux S."/>
            <person name="Paez-Espino D."/>
            <person name="Jungbluth S."/>
            <person name="Walsh D.A."/>
            <person name="Denef V.J."/>
            <person name="McMahon K.D."/>
            <person name="Konstantinidis K.T."/>
            <person name="Eloe-Fadrosh E.A."/>
            <person name="Kyrpides N.C."/>
            <person name="Woyke T."/>
        </authorList>
    </citation>
    <scope>NUCLEOTIDE SEQUENCE</scope>
    <source>
        <strain evidence="1">GVMAG-M-3300024252-29</strain>
    </source>
</reference>
<organism evidence="1">
    <name type="scientific">viral metagenome</name>
    <dbReference type="NCBI Taxonomy" id="1070528"/>
    <lineage>
        <taxon>unclassified sequences</taxon>
        <taxon>metagenomes</taxon>
        <taxon>organismal metagenomes</taxon>
    </lineage>
</organism>
<sequence>MPSFKPKTTKKIIIDQKSTVTLDSKHSEFLEEFEKDTTTVDDLGEEKKKIIDKLHKGHVPKGGTRLEQHLDRKDRLKEVTTKVKQLKKKRVNYLLDNSKYVFGYFENKKSIAEGEEDNKNVSKLNSFFKIKDENEETKKNVEKTNKNIIHEYLSNVDNAFLDVGNYIYSTDICQKCRSGELIPIEDEGVMICNKCHYNVRYLVENDKPSYKEPPKEVCFYAYKKINHFKEILSQFQGKETTQIPEQVIEDLQSQIKKERIQIHDLSYYKCKDLLKKLGYNKYYEHINFIKNKLGIKPVVISQDLEETLCNFFMEIQYPYAKHCPDYRVNFLHYYYVLYKLFELLDQTHFLVHIPMLKDREKLIEQDSIWKKICDELDWEFIATI</sequence>
<accession>A0A6C0IK81</accession>
<protein>
    <submittedName>
        <fullName evidence="1">Uncharacterized protein</fullName>
    </submittedName>
</protein>
<dbReference type="Pfam" id="PF04947">
    <property type="entry name" value="Pox_VLTF3"/>
    <property type="match status" value="1"/>
</dbReference>
<dbReference type="EMBL" id="MN740208">
    <property type="protein sequence ID" value="QHT93578.1"/>
    <property type="molecule type" value="Genomic_DNA"/>
</dbReference>
<name>A0A6C0IK81_9ZZZZ</name>
<evidence type="ECO:0000313" key="1">
    <source>
        <dbReference type="EMBL" id="QHT93578.1"/>
    </source>
</evidence>
<dbReference type="AlphaFoldDB" id="A0A6C0IK81"/>
<dbReference type="InterPro" id="IPR007031">
    <property type="entry name" value="Poxvirus_VLTF3"/>
</dbReference>
<proteinExistence type="predicted"/>
<dbReference type="GO" id="GO:0046782">
    <property type="term" value="P:regulation of viral transcription"/>
    <property type="evidence" value="ECO:0007669"/>
    <property type="project" value="InterPro"/>
</dbReference>